<dbReference type="AlphaFoldDB" id="B0CCK4"/>
<dbReference type="PANTHER" id="PTHR34107:SF6">
    <property type="entry name" value="SLR0981 PROTEIN"/>
    <property type="match status" value="1"/>
</dbReference>
<dbReference type="PANTHER" id="PTHR34107">
    <property type="entry name" value="SLL0198 PROTEIN-RELATED"/>
    <property type="match status" value="1"/>
</dbReference>
<dbReference type="RefSeq" id="WP_012163464.1">
    <property type="nucleotide sequence ID" value="NC_009925.1"/>
</dbReference>
<protein>
    <recommendedName>
        <fullName evidence="1">Putative restriction endonuclease domain-containing protein</fullName>
    </recommendedName>
</protein>
<dbReference type="Proteomes" id="UP000000268">
    <property type="component" value="Chromosome"/>
</dbReference>
<accession>B0CCK4</accession>
<keyword evidence="3" id="KW-1185">Reference proteome</keyword>
<proteinExistence type="predicted"/>
<dbReference type="InterPro" id="IPR011335">
    <property type="entry name" value="Restrct_endonuc-II-like"/>
</dbReference>
<dbReference type="KEGG" id="amr:AM1_3037"/>
<dbReference type="InterPro" id="IPR008538">
    <property type="entry name" value="Uma2"/>
</dbReference>
<feature type="domain" description="Putative restriction endonuclease" evidence="1">
    <location>
        <begin position="17"/>
        <end position="186"/>
    </location>
</feature>
<evidence type="ECO:0000313" key="2">
    <source>
        <dbReference type="EMBL" id="ABW28033.1"/>
    </source>
</evidence>
<dbReference type="HOGENOM" id="CLU_076312_3_0_3"/>
<name>B0CCK4_ACAM1</name>
<evidence type="ECO:0000259" key="1">
    <source>
        <dbReference type="Pfam" id="PF05685"/>
    </source>
</evidence>
<sequence>METLTINASKAALTEAQFYDICRQNEGLRFEMTAQGDLIVMPPVGGLSGSRESDLNADVQIWNRRTGLGRVFSSSTVFQLPNGAKRSPDVAWVEQSRWDTLSREAQERFPPLAPDFVIELRSRTDDLAALQAKMQEYAENGVRLGWLINPQDQQVEIYQPGKDTEVRSLPTQLSGEEILPGFTLDLSPF</sequence>
<gene>
    <name evidence="2" type="ordered locus">AM1_3037</name>
</gene>
<evidence type="ECO:0000313" key="3">
    <source>
        <dbReference type="Proteomes" id="UP000000268"/>
    </source>
</evidence>
<dbReference type="eggNOG" id="COG4636">
    <property type="taxonomic scope" value="Bacteria"/>
</dbReference>
<dbReference type="STRING" id="329726.AM1_3037"/>
<dbReference type="EMBL" id="CP000828">
    <property type="protein sequence ID" value="ABW28033.1"/>
    <property type="molecule type" value="Genomic_DNA"/>
</dbReference>
<organism evidence="2 3">
    <name type="scientific">Acaryochloris marina (strain MBIC 11017)</name>
    <dbReference type="NCBI Taxonomy" id="329726"/>
    <lineage>
        <taxon>Bacteria</taxon>
        <taxon>Bacillati</taxon>
        <taxon>Cyanobacteriota</taxon>
        <taxon>Cyanophyceae</taxon>
        <taxon>Acaryochloridales</taxon>
        <taxon>Acaryochloridaceae</taxon>
        <taxon>Acaryochloris</taxon>
    </lineage>
</organism>
<dbReference type="Pfam" id="PF05685">
    <property type="entry name" value="Uma2"/>
    <property type="match status" value="1"/>
</dbReference>
<dbReference type="SUPFAM" id="SSF52980">
    <property type="entry name" value="Restriction endonuclease-like"/>
    <property type="match status" value="1"/>
</dbReference>
<dbReference type="InterPro" id="IPR012296">
    <property type="entry name" value="Nuclease_put_TT1808"/>
</dbReference>
<reference evidence="2 3" key="1">
    <citation type="journal article" date="2008" name="Proc. Natl. Acad. Sci. U.S.A.">
        <title>Niche adaptation and genome expansion in the chlorophyll d-producing cyanobacterium Acaryochloris marina.</title>
        <authorList>
            <person name="Swingley W.D."/>
            <person name="Chen M."/>
            <person name="Cheung P.C."/>
            <person name="Conrad A.L."/>
            <person name="Dejesa L.C."/>
            <person name="Hao J."/>
            <person name="Honchak B.M."/>
            <person name="Karbach L.E."/>
            <person name="Kurdoglu A."/>
            <person name="Lahiri S."/>
            <person name="Mastrian S.D."/>
            <person name="Miyashita H."/>
            <person name="Page L."/>
            <person name="Ramakrishna P."/>
            <person name="Satoh S."/>
            <person name="Sattley W.M."/>
            <person name="Shimada Y."/>
            <person name="Taylor H.L."/>
            <person name="Tomo T."/>
            <person name="Tsuchiya T."/>
            <person name="Wang Z.T."/>
            <person name="Raymond J."/>
            <person name="Mimuro M."/>
            <person name="Blankenship R.E."/>
            <person name="Touchman J.W."/>
        </authorList>
    </citation>
    <scope>NUCLEOTIDE SEQUENCE [LARGE SCALE GENOMIC DNA]</scope>
    <source>
        <strain evidence="3">MBIC 11017</strain>
    </source>
</reference>
<dbReference type="Gene3D" id="3.90.1570.10">
    <property type="entry name" value="tt1808, chain A"/>
    <property type="match status" value="1"/>
</dbReference>
<dbReference type="OrthoDB" id="454453at2"/>
<dbReference type="CDD" id="cd06260">
    <property type="entry name" value="DUF820-like"/>
    <property type="match status" value="1"/>
</dbReference>